<reference evidence="2 3" key="1">
    <citation type="submission" date="2016-11" db="EMBL/GenBank/DDBJ databases">
        <authorList>
            <person name="Manzoor S."/>
        </authorList>
    </citation>
    <scope>NUCLEOTIDE SEQUENCE [LARGE SCALE GENOMIC DNA]</scope>
    <source>
        <strain evidence="2">Clostridium ultunense strain Esp</strain>
    </source>
</reference>
<dbReference type="Proteomes" id="UP000245423">
    <property type="component" value="Chromosome 1"/>
</dbReference>
<sequence>MKEKLNESFFNQMNYEIAAEHGVVDNEEMKNNKKFKDWNKENKKSNK</sequence>
<feature type="region of interest" description="Disordered" evidence="1">
    <location>
        <begin position="26"/>
        <end position="47"/>
    </location>
</feature>
<evidence type="ECO:0000313" key="3">
    <source>
        <dbReference type="Proteomes" id="UP000245423"/>
    </source>
</evidence>
<keyword evidence="3" id="KW-1185">Reference proteome</keyword>
<gene>
    <name evidence="2" type="ORF">CUESP1_2263</name>
</gene>
<dbReference type="EMBL" id="LT669839">
    <property type="protein sequence ID" value="SHD77617.1"/>
    <property type="molecule type" value="Genomic_DNA"/>
</dbReference>
<evidence type="ECO:0000313" key="2">
    <source>
        <dbReference type="EMBL" id="SHD77617.1"/>
    </source>
</evidence>
<dbReference type="AlphaFoldDB" id="A0A1M4PQ78"/>
<evidence type="ECO:0000256" key="1">
    <source>
        <dbReference type="SAM" id="MobiDB-lite"/>
    </source>
</evidence>
<proteinExistence type="predicted"/>
<protein>
    <submittedName>
        <fullName evidence="2">Uncharacterized protein</fullName>
    </submittedName>
</protein>
<dbReference type="RefSeq" id="WP_160113595.1">
    <property type="nucleotide sequence ID" value="NZ_LT669839.1"/>
</dbReference>
<accession>A0A1M4PQ78</accession>
<name>A0A1M4PQ78_9FIRM</name>
<organism evidence="2 3">
    <name type="scientific">[Clostridium] ultunense Esp</name>
    <dbReference type="NCBI Taxonomy" id="1288971"/>
    <lineage>
        <taxon>Bacteria</taxon>
        <taxon>Bacillati</taxon>
        <taxon>Bacillota</taxon>
        <taxon>Tissierellia</taxon>
        <taxon>Tissierellales</taxon>
        <taxon>Tepidimicrobiaceae</taxon>
        <taxon>Schnuerera</taxon>
    </lineage>
</organism>